<organism evidence="2 3">
    <name type="scientific">Lysinibacillus sphaericus</name>
    <name type="common">Bacillus sphaericus</name>
    <dbReference type="NCBI Taxonomy" id="1421"/>
    <lineage>
        <taxon>Bacteria</taxon>
        <taxon>Bacillati</taxon>
        <taxon>Bacillota</taxon>
        <taxon>Bacilli</taxon>
        <taxon>Bacillales</taxon>
        <taxon>Bacillaceae</taxon>
        <taxon>Lysinibacillus</taxon>
    </lineage>
</organism>
<sequence>MTLKYDSIYRKNAVNKIKEIKAEAISATNLFCREKIVTRGGRVGSGMGTLLEALWGFNMNQILLKYPEFNCEIAWFPDNEYNDFACIEKDSIWDPKTQRGELFRIEIKSMNRLADESKGHFDQIQQNLGEFDLLVVLIWSWRSDDGIRFSPYIDDFYIGNALEIAELRDKLHISRGGSFVDGFNCPDNCSDKPCKHHGEPLNANNKRERLSGPISTKPSGSSHASNFGGLVRMLKTSNDVMREVFRTTRSQNLAAHEYISFIHRNFPYEEVNQYTAEEWKELARILEIKPSNKKEDNIYNIRKSFPNHSYAKELRELY</sequence>
<dbReference type="AlphaFoldDB" id="A0A2S5CUL2"/>
<feature type="region of interest" description="Disordered" evidence="1">
    <location>
        <begin position="197"/>
        <end position="224"/>
    </location>
</feature>
<accession>A0A2S5CUL2</accession>
<feature type="compositionally biased region" description="Polar residues" evidence="1">
    <location>
        <begin position="213"/>
        <end position="224"/>
    </location>
</feature>
<comment type="caution">
    <text evidence="2">The sequence shown here is derived from an EMBL/GenBank/DDBJ whole genome shotgun (WGS) entry which is preliminary data.</text>
</comment>
<proteinExistence type="predicted"/>
<evidence type="ECO:0000313" key="2">
    <source>
        <dbReference type="EMBL" id="POZ54504.1"/>
    </source>
</evidence>
<dbReference type="Proteomes" id="UP000237319">
    <property type="component" value="Unassembled WGS sequence"/>
</dbReference>
<reference evidence="2 3" key="1">
    <citation type="submission" date="2017-11" db="EMBL/GenBank/DDBJ databases">
        <title>Genome sequence of Lysinibacillus sphaericus, a lignin-degrading bacteria isolated from municipal solid waste soil.</title>
        <authorList>
            <person name="Persinoti G.F."/>
            <person name="Paixao D.A."/>
            <person name="Bugg T.D."/>
            <person name="Squina F.M."/>
        </authorList>
    </citation>
    <scope>NUCLEOTIDE SEQUENCE [LARGE SCALE GENOMIC DNA]</scope>
    <source>
        <strain evidence="2 3">A1</strain>
    </source>
</reference>
<dbReference type="EMBL" id="PGLV01000004">
    <property type="protein sequence ID" value="POZ54504.1"/>
    <property type="molecule type" value="Genomic_DNA"/>
</dbReference>
<name>A0A2S5CUL2_LYSSH</name>
<dbReference type="RefSeq" id="WP_103977890.1">
    <property type="nucleotide sequence ID" value="NZ_PGLV01000004.1"/>
</dbReference>
<protein>
    <submittedName>
        <fullName evidence="2">Uncharacterized protein</fullName>
    </submittedName>
</protein>
<keyword evidence="3" id="KW-1185">Reference proteome</keyword>
<evidence type="ECO:0000313" key="3">
    <source>
        <dbReference type="Proteomes" id="UP000237319"/>
    </source>
</evidence>
<gene>
    <name evidence="2" type="ORF">LYSIN_03839</name>
</gene>
<feature type="compositionally biased region" description="Basic and acidic residues" evidence="1">
    <location>
        <begin position="197"/>
        <end position="210"/>
    </location>
</feature>
<evidence type="ECO:0000256" key="1">
    <source>
        <dbReference type="SAM" id="MobiDB-lite"/>
    </source>
</evidence>